<evidence type="ECO:0000259" key="10">
    <source>
        <dbReference type="SMART" id="SM00382"/>
    </source>
</evidence>
<keyword evidence="4" id="KW-0410">Iron transport</keyword>
<dbReference type="InterPro" id="IPR003439">
    <property type="entry name" value="ABC_transporter-like_ATP-bd"/>
</dbReference>
<organism evidence="11">
    <name type="scientific">Nakamurella sp. A5-74</name>
    <dbReference type="NCBI Taxonomy" id="3158264"/>
    <lineage>
        <taxon>Bacteria</taxon>
        <taxon>Bacillati</taxon>
        <taxon>Actinomycetota</taxon>
        <taxon>Actinomycetes</taxon>
        <taxon>Nakamurellales</taxon>
        <taxon>Nakamurellaceae</taxon>
        <taxon>Nakamurella</taxon>
    </lineage>
</organism>
<dbReference type="CDD" id="cd00267">
    <property type="entry name" value="ABC_ATPase"/>
    <property type="match status" value="1"/>
</dbReference>
<dbReference type="RefSeq" id="WP_353651097.1">
    <property type="nucleotide sequence ID" value="NZ_CP159218.1"/>
</dbReference>
<evidence type="ECO:0000256" key="9">
    <source>
        <dbReference type="ARBA" id="ARBA00023136"/>
    </source>
</evidence>
<keyword evidence="9" id="KW-0472">Membrane</keyword>
<dbReference type="GO" id="GO:0006826">
    <property type="term" value="P:iron ion transport"/>
    <property type="evidence" value="ECO:0007669"/>
    <property type="project" value="UniProtKB-KW"/>
</dbReference>
<evidence type="ECO:0000256" key="3">
    <source>
        <dbReference type="ARBA" id="ARBA00022475"/>
    </source>
</evidence>
<accession>A0AAU8DWA6</accession>
<dbReference type="InterPro" id="IPR003959">
    <property type="entry name" value="ATPase_AAA_core"/>
</dbReference>
<evidence type="ECO:0000256" key="2">
    <source>
        <dbReference type="ARBA" id="ARBA00022448"/>
    </source>
</evidence>
<dbReference type="PANTHER" id="PTHR42771">
    <property type="entry name" value="IRON(3+)-HYDROXAMATE IMPORT ATP-BINDING PROTEIN FHUC"/>
    <property type="match status" value="1"/>
</dbReference>
<dbReference type="PANTHER" id="PTHR42771:SF2">
    <property type="entry name" value="IRON(3+)-HYDROXAMATE IMPORT ATP-BINDING PROTEIN FHUC"/>
    <property type="match status" value="1"/>
</dbReference>
<keyword evidence="8" id="KW-0406">Ion transport</keyword>
<keyword evidence="2" id="KW-0813">Transport</keyword>
<keyword evidence="7" id="KW-0408">Iron</keyword>
<evidence type="ECO:0000256" key="8">
    <source>
        <dbReference type="ARBA" id="ARBA00023065"/>
    </source>
</evidence>
<evidence type="ECO:0000256" key="7">
    <source>
        <dbReference type="ARBA" id="ARBA00023004"/>
    </source>
</evidence>
<keyword evidence="3" id="KW-1003">Cell membrane</keyword>
<sequence length="245" mass="27227">MGTIDTVPERHLLRVERRPDSRVAMPEWLTDIPAVRQVLDDGWEIPPGVTVLIGENGAGKSTLVEALAQRYPRLDNDRVGPVDSGDESPLGGHLRLRCAPMASQSGFFLRAETMHSYFRNRDRAAGCSEPAWSHTPLLSRSHGEGFLWLFEEAFWQPGMYFLDEPEAALSFASTLALVSLLARMPQEGSQVIVATHSPLIAATPGATVIEVGDEGLVETPWQDTDLVRNWSSFLQAPERYLRHLR</sequence>
<dbReference type="EMBL" id="CP159218">
    <property type="protein sequence ID" value="XCG65492.1"/>
    <property type="molecule type" value="Genomic_DNA"/>
</dbReference>
<dbReference type="GO" id="GO:0005886">
    <property type="term" value="C:plasma membrane"/>
    <property type="evidence" value="ECO:0007669"/>
    <property type="project" value="UniProtKB-SubCell"/>
</dbReference>
<dbReference type="GO" id="GO:0016887">
    <property type="term" value="F:ATP hydrolysis activity"/>
    <property type="evidence" value="ECO:0007669"/>
    <property type="project" value="InterPro"/>
</dbReference>
<dbReference type="InterPro" id="IPR051535">
    <property type="entry name" value="Siderophore_ABC-ATPase"/>
</dbReference>
<evidence type="ECO:0000256" key="5">
    <source>
        <dbReference type="ARBA" id="ARBA00022741"/>
    </source>
</evidence>
<evidence type="ECO:0000256" key="6">
    <source>
        <dbReference type="ARBA" id="ARBA00022840"/>
    </source>
</evidence>
<evidence type="ECO:0000313" key="11">
    <source>
        <dbReference type="EMBL" id="XCG65492.1"/>
    </source>
</evidence>
<dbReference type="SUPFAM" id="SSF52540">
    <property type="entry name" value="P-loop containing nucleoside triphosphate hydrolases"/>
    <property type="match status" value="1"/>
</dbReference>
<evidence type="ECO:0000256" key="1">
    <source>
        <dbReference type="ARBA" id="ARBA00004202"/>
    </source>
</evidence>
<keyword evidence="5" id="KW-0547">Nucleotide-binding</keyword>
<dbReference type="AlphaFoldDB" id="A0AAU8DWA6"/>
<dbReference type="Gene3D" id="3.40.50.300">
    <property type="entry name" value="P-loop containing nucleotide triphosphate hydrolases"/>
    <property type="match status" value="2"/>
</dbReference>
<reference evidence="11" key="1">
    <citation type="submission" date="2024-05" db="EMBL/GenBank/DDBJ databases">
        <authorList>
            <person name="Cai S.Y."/>
            <person name="Jin L.M."/>
            <person name="Li H.R."/>
        </authorList>
    </citation>
    <scope>NUCLEOTIDE SEQUENCE</scope>
    <source>
        <strain evidence="11">A5-74</strain>
    </source>
</reference>
<dbReference type="Pfam" id="PF13304">
    <property type="entry name" value="AAA_21"/>
    <property type="match status" value="1"/>
</dbReference>
<keyword evidence="6" id="KW-0067">ATP-binding</keyword>
<feature type="domain" description="AAA+ ATPase" evidence="10">
    <location>
        <begin position="46"/>
        <end position="215"/>
    </location>
</feature>
<dbReference type="InterPro" id="IPR003593">
    <property type="entry name" value="AAA+_ATPase"/>
</dbReference>
<dbReference type="SMART" id="SM00382">
    <property type="entry name" value="AAA"/>
    <property type="match status" value="1"/>
</dbReference>
<name>A0AAU8DWA6_9ACTN</name>
<dbReference type="InterPro" id="IPR027417">
    <property type="entry name" value="P-loop_NTPase"/>
</dbReference>
<dbReference type="Pfam" id="PF00005">
    <property type="entry name" value="ABC_tran"/>
    <property type="match status" value="1"/>
</dbReference>
<gene>
    <name evidence="11" type="ORF">ABLG96_09525</name>
</gene>
<dbReference type="GO" id="GO:0005524">
    <property type="term" value="F:ATP binding"/>
    <property type="evidence" value="ECO:0007669"/>
    <property type="project" value="UniProtKB-KW"/>
</dbReference>
<comment type="subcellular location">
    <subcellularLocation>
        <location evidence="1">Cell membrane</location>
        <topology evidence="1">Peripheral membrane protein</topology>
    </subcellularLocation>
</comment>
<proteinExistence type="predicted"/>
<protein>
    <submittedName>
        <fullName evidence="11">AAA family ATPase</fullName>
    </submittedName>
</protein>
<evidence type="ECO:0000256" key="4">
    <source>
        <dbReference type="ARBA" id="ARBA00022496"/>
    </source>
</evidence>